<dbReference type="EMBL" id="FQUG01000004">
    <property type="protein sequence ID" value="SHE78735.1"/>
    <property type="molecule type" value="Genomic_DNA"/>
</dbReference>
<dbReference type="InterPro" id="IPR058130">
    <property type="entry name" value="PEA_transf_C"/>
</dbReference>
<dbReference type="OrthoDB" id="9786870at2"/>
<accession>A0A1M4WC33</accession>
<evidence type="ECO:0000313" key="12">
    <source>
        <dbReference type="Proteomes" id="UP000184404"/>
    </source>
</evidence>
<feature type="transmembrane region" description="Helical" evidence="8">
    <location>
        <begin position="77"/>
        <end position="100"/>
    </location>
</feature>
<feature type="domain" description="Phosphoethanolamine transferase N-terminal" evidence="10">
    <location>
        <begin position="71"/>
        <end position="183"/>
    </location>
</feature>
<evidence type="ECO:0000256" key="7">
    <source>
        <dbReference type="ARBA" id="ARBA00023136"/>
    </source>
</evidence>
<sequence>MFLKLWGRIQRCFTRNSGFILLFFILNYFTMAWSLTHQHQFELLIESAAMLLLGTMIFSAVLEKLTPQKILPYVKKVILFLCFIPFVVELFVMYNYRALIGAGIINSLLETNFKESLEFLKMYIGVKELCAIAGAVAVIIIGWRLHLWKRIQISYHRQSRLLGLSLILCIAAAIPAMAVYSDFILYQLLPMQRTYTAMGTAIDNMKAYHRLSEKMTSTVSLTRNESKIKNVIFILGESTNRNHMQLYGYYLPNSPHLMKLQEKGEIAVFKDIVSPHSTTIAVLSELFTFCDHESGKPWYEYNTLIDVMHAAGYKTFWLSNQESSGAWGNVAQIYANHSDYHKFTRIRDSLEDTGILDGELFPLIDESKALRSDDKNFFVVHLMGGHGLYYNRYPYEFNKFTGKDIKLNVSERFKEVVAQYDNALYYNDYVVDEIINRFRDDEAIVIYVPDHAEAVYDEGSVAGHIEENPNRHMIEIPMIVWASNKFKEKYPDKWEQIQDAVDRPYMTDDMIHTILDLTDIATEDYRSDKSLINEEFDASRPRIFNDLNYDTQIREKKL</sequence>
<proteinExistence type="predicted"/>
<evidence type="ECO:0000256" key="2">
    <source>
        <dbReference type="ARBA" id="ARBA00022475"/>
    </source>
</evidence>
<keyword evidence="7 8" id="KW-0472">Membrane</keyword>
<dbReference type="Pfam" id="PF08019">
    <property type="entry name" value="EptA_B_N"/>
    <property type="match status" value="1"/>
</dbReference>
<dbReference type="AlphaFoldDB" id="A0A1M4WC33"/>
<evidence type="ECO:0000313" key="11">
    <source>
        <dbReference type="EMBL" id="SHE78735.1"/>
    </source>
</evidence>
<protein>
    <submittedName>
        <fullName evidence="11">Heptose-I-phosphate ethanolaminephosphotransferase</fullName>
    </submittedName>
</protein>
<evidence type="ECO:0000259" key="9">
    <source>
        <dbReference type="Pfam" id="PF00884"/>
    </source>
</evidence>
<organism evidence="11 12">
    <name type="scientific">Schwartzia succinivorans DSM 10502</name>
    <dbReference type="NCBI Taxonomy" id="1123243"/>
    <lineage>
        <taxon>Bacteria</taxon>
        <taxon>Bacillati</taxon>
        <taxon>Bacillota</taxon>
        <taxon>Negativicutes</taxon>
        <taxon>Selenomonadales</taxon>
        <taxon>Selenomonadaceae</taxon>
        <taxon>Schwartzia</taxon>
    </lineage>
</organism>
<keyword evidence="3" id="KW-0997">Cell inner membrane</keyword>
<dbReference type="InterPro" id="IPR040423">
    <property type="entry name" value="PEA_transferase"/>
</dbReference>
<dbReference type="Gene3D" id="3.40.720.10">
    <property type="entry name" value="Alkaline Phosphatase, subunit A"/>
    <property type="match status" value="1"/>
</dbReference>
<evidence type="ECO:0000256" key="4">
    <source>
        <dbReference type="ARBA" id="ARBA00022679"/>
    </source>
</evidence>
<feature type="transmembrane region" description="Helical" evidence="8">
    <location>
        <begin position="161"/>
        <end position="180"/>
    </location>
</feature>
<dbReference type="Proteomes" id="UP000184404">
    <property type="component" value="Unassembled WGS sequence"/>
</dbReference>
<evidence type="ECO:0000259" key="10">
    <source>
        <dbReference type="Pfam" id="PF08019"/>
    </source>
</evidence>
<dbReference type="InterPro" id="IPR000917">
    <property type="entry name" value="Sulfatase_N"/>
</dbReference>
<dbReference type="InterPro" id="IPR012549">
    <property type="entry name" value="EptA-like_N"/>
</dbReference>
<dbReference type="GO" id="GO:0009244">
    <property type="term" value="P:lipopolysaccharide core region biosynthetic process"/>
    <property type="evidence" value="ECO:0007669"/>
    <property type="project" value="TreeGrafter"/>
</dbReference>
<dbReference type="CDD" id="cd16017">
    <property type="entry name" value="LptA"/>
    <property type="match status" value="1"/>
</dbReference>
<reference evidence="11 12" key="1">
    <citation type="submission" date="2016-11" db="EMBL/GenBank/DDBJ databases">
        <authorList>
            <person name="Jaros S."/>
            <person name="Januszkiewicz K."/>
            <person name="Wedrychowicz H."/>
        </authorList>
    </citation>
    <scope>NUCLEOTIDE SEQUENCE [LARGE SCALE GENOMIC DNA]</scope>
    <source>
        <strain evidence="11 12">DSM 10502</strain>
    </source>
</reference>
<feature type="transmembrane region" description="Helical" evidence="8">
    <location>
        <begin position="12"/>
        <end position="31"/>
    </location>
</feature>
<dbReference type="STRING" id="1123243.SAMN02745190_01178"/>
<dbReference type="GO" id="GO:0016776">
    <property type="term" value="F:phosphotransferase activity, phosphate group as acceptor"/>
    <property type="evidence" value="ECO:0007669"/>
    <property type="project" value="TreeGrafter"/>
</dbReference>
<feature type="transmembrane region" description="Helical" evidence="8">
    <location>
        <begin position="43"/>
        <end position="65"/>
    </location>
</feature>
<dbReference type="GO" id="GO:0005886">
    <property type="term" value="C:plasma membrane"/>
    <property type="evidence" value="ECO:0007669"/>
    <property type="project" value="UniProtKB-SubCell"/>
</dbReference>
<feature type="domain" description="Sulfatase N-terminal" evidence="9">
    <location>
        <begin position="229"/>
        <end position="520"/>
    </location>
</feature>
<dbReference type="InterPro" id="IPR017850">
    <property type="entry name" value="Alkaline_phosphatase_core_sf"/>
</dbReference>
<name>A0A1M4WC33_9FIRM</name>
<keyword evidence="5 8" id="KW-0812">Transmembrane</keyword>
<evidence type="ECO:0000256" key="8">
    <source>
        <dbReference type="SAM" id="Phobius"/>
    </source>
</evidence>
<feature type="transmembrane region" description="Helical" evidence="8">
    <location>
        <begin position="120"/>
        <end position="141"/>
    </location>
</feature>
<evidence type="ECO:0000256" key="3">
    <source>
        <dbReference type="ARBA" id="ARBA00022519"/>
    </source>
</evidence>
<keyword evidence="12" id="KW-1185">Reference proteome</keyword>
<gene>
    <name evidence="11" type="ORF">SAMN02745190_01178</name>
</gene>
<comment type="subcellular location">
    <subcellularLocation>
        <location evidence="1">Cell inner membrane</location>
        <topology evidence="1">Multi-pass membrane protein</topology>
    </subcellularLocation>
</comment>
<dbReference type="PANTHER" id="PTHR30443">
    <property type="entry name" value="INNER MEMBRANE PROTEIN"/>
    <property type="match status" value="1"/>
</dbReference>
<evidence type="ECO:0000256" key="1">
    <source>
        <dbReference type="ARBA" id="ARBA00004429"/>
    </source>
</evidence>
<evidence type="ECO:0000256" key="5">
    <source>
        <dbReference type="ARBA" id="ARBA00022692"/>
    </source>
</evidence>
<evidence type="ECO:0000256" key="6">
    <source>
        <dbReference type="ARBA" id="ARBA00022989"/>
    </source>
</evidence>
<dbReference type="Pfam" id="PF00884">
    <property type="entry name" value="Sulfatase"/>
    <property type="match status" value="1"/>
</dbReference>
<dbReference type="PANTHER" id="PTHR30443:SF2">
    <property type="entry name" value="PHOSPHOETHANOLAMINE TRANSFERASE EPTC"/>
    <property type="match status" value="1"/>
</dbReference>
<keyword evidence="6 8" id="KW-1133">Transmembrane helix</keyword>
<keyword evidence="4 11" id="KW-0808">Transferase</keyword>
<dbReference type="SUPFAM" id="SSF53649">
    <property type="entry name" value="Alkaline phosphatase-like"/>
    <property type="match status" value="1"/>
</dbReference>
<dbReference type="RefSeq" id="WP_072935252.1">
    <property type="nucleotide sequence ID" value="NZ_FQUG01000004.1"/>
</dbReference>
<keyword evidence="2" id="KW-1003">Cell membrane</keyword>